<feature type="domain" description="PAC" evidence="10">
    <location>
        <begin position="221"/>
        <end position="271"/>
    </location>
</feature>
<feature type="domain" description="Histidine kinase" evidence="8">
    <location>
        <begin position="397"/>
        <end position="607"/>
    </location>
</feature>
<evidence type="ECO:0000256" key="7">
    <source>
        <dbReference type="SAM" id="MobiDB-lite"/>
    </source>
</evidence>
<dbReference type="Gene3D" id="3.30.450.20">
    <property type="entry name" value="PAS domain"/>
    <property type="match status" value="2"/>
</dbReference>
<dbReference type="Gene3D" id="3.30.565.10">
    <property type="entry name" value="Histidine kinase-like ATPase, C-terminal domain"/>
    <property type="match status" value="1"/>
</dbReference>
<keyword evidence="1" id="KW-0597">Phosphoprotein</keyword>
<evidence type="ECO:0000256" key="4">
    <source>
        <dbReference type="ARBA" id="ARBA00022777"/>
    </source>
</evidence>
<keyword evidence="3" id="KW-0547">Nucleotide-binding</keyword>
<dbReference type="InterPro" id="IPR005467">
    <property type="entry name" value="His_kinase_dom"/>
</dbReference>
<comment type="caution">
    <text evidence="11">The sequence shown here is derived from an EMBL/GenBank/DDBJ whole genome shotgun (WGS) entry which is preliminary data.</text>
</comment>
<dbReference type="GO" id="GO:0000160">
    <property type="term" value="P:phosphorelay signal transduction system"/>
    <property type="evidence" value="ECO:0007669"/>
    <property type="project" value="UniProtKB-KW"/>
</dbReference>
<evidence type="ECO:0000256" key="6">
    <source>
        <dbReference type="ARBA" id="ARBA00023012"/>
    </source>
</evidence>
<reference evidence="11 12" key="1">
    <citation type="journal article" date="2019" name="Int. J. Syst. Evol. Microbiol.">
        <title>The Global Catalogue of Microorganisms (GCM) 10K type strain sequencing project: providing services to taxonomists for standard genome sequencing and annotation.</title>
        <authorList>
            <consortium name="The Broad Institute Genomics Platform"/>
            <consortium name="The Broad Institute Genome Sequencing Center for Infectious Disease"/>
            <person name="Wu L."/>
            <person name="Ma J."/>
        </authorList>
    </citation>
    <scope>NUCLEOTIDE SEQUENCE [LARGE SCALE GENOMIC DNA]</scope>
    <source>
        <strain evidence="11 12">CGMCC 1.10593</strain>
    </source>
</reference>
<dbReference type="EMBL" id="JBHUDM010000002">
    <property type="protein sequence ID" value="MFD1641466.1"/>
    <property type="molecule type" value="Genomic_DNA"/>
</dbReference>
<sequence length="617" mass="68070">MTEPGPGDGVSTMSGSGGESKRRIQLIVSGDGDRRALTTLLEDRYEVVVDDDLQPVDCYLVGDRTLGEYHAALRAMKTDQHPTFCPVVLMQRPETQGSVRPPSEQGEDSIPLVDEVVAAPVDRSTLYRRLQNLLARRRQSVALSEKYANSQLRFQRLFDSTNDAIFVLTGDEIIESNRAASELSGYSREELRSLDPTTVIQGSNETLQSFLQEVRDTGEESTGELTCTTKHGERRHLEVSGATLSYEGSEAVVLSARDITERKEREQELQLFRKAVETVGQAVMITDREGTIEYINPAFETQTGYSRAEAIGSTPRVLKSGKQPESFYATLWETILDGERWEAHIINKRKSGELYQVRQEISPITDAEGTITHFVSIESDVTDRKLREQQLSVLNRVLRHNLRNGMNVIEGNAALLGDGVDDPQLQSFVTSIEERTAALAQLSEKAGTIDSLFDHEPPADAAYDLRELFAAVAASFEERYPEAVLSVADIDPIAVRADSRLKVALAELLDNAVDHNDRPTPEVGLTATPSDGERSGEWVNIIIVDNGRGIPEQERATIEMGDETPLQHGTGLGLWLVYWTVSLLGGEVTITERSPGTRVVLTLPRAVDPESPQNGGE</sequence>
<gene>
    <name evidence="11" type="ORF">ACFSBW_06210</name>
</gene>
<evidence type="ECO:0000313" key="11">
    <source>
        <dbReference type="EMBL" id="MFD1641466.1"/>
    </source>
</evidence>
<keyword evidence="4" id="KW-0418">Kinase</keyword>
<dbReference type="SMART" id="SM00086">
    <property type="entry name" value="PAC"/>
    <property type="match status" value="2"/>
</dbReference>
<dbReference type="InterPro" id="IPR036890">
    <property type="entry name" value="HATPase_C_sf"/>
</dbReference>
<name>A0ABD6D5C9_9EURY</name>
<dbReference type="SMART" id="SM00387">
    <property type="entry name" value="HATPase_c"/>
    <property type="match status" value="1"/>
</dbReference>
<dbReference type="InterPro" id="IPR001610">
    <property type="entry name" value="PAC"/>
</dbReference>
<dbReference type="InterPro" id="IPR003594">
    <property type="entry name" value="HATPase_dom"/>
</dbReference>
<dbReference type="Pfam" id="PF00989">
    <property type="entry name" value="PAS"/>
    <property type="match status" value="2"/>
</dbReference>
<dbReference type="SUPFAM" id="SSF55785">
    <property type="entry name" value="PYP-like sensor domain (PAS domain)"/>
    <property type="match status" value="2"/>
</dbReference>
<dbReference type="CDD" id="cd00075">
    <property type="entry name" value="HATPase"/>
    <property type="match status" value="1"/>
</dbReference>
<dbReference type="PANTHER" id="PTHR43065">
    <property type="entry name" value="SENSOR HISTIDINE KINASE"/>
    <property type="match status" value="1"/>
</dbReference>
<feature type="region of interest" description="Disordered" evidence="7">
    <location>
        <begin position="1"/>
        <end position="21"/>
    </location>
</feature>
<evidence type="ECO:0000256" key="3">
    <source>
        <dbReference type="ARBA" id="ARBA00022741"/>
    </source>
</evidence>
<organism evidence="11 12">
    <name type="scientific">Halohasta litorea</name>
    <dbReference type="NCBI Taxonomy" id="869891"/>
    <lineage>
        <taxon>Archaea</taxon>
        <taxon>Methanobacteriati</taxon>
        <taxon>Methanobacteriota</taxon>
        <taxon>Stenosarchaea group</taxon>
        <taxon>Halobacteria</taxon>
        <taxon>Halobacteriales</taxon>
        <taxon>Haloferacaceae</taxon>
        <taxon>Halohasta</taxon>
    </lineage>
</organism>
<dbReference type="Proteomes" id="UP001597052">
    <property type="component" value="Unassembled WGS sequence"/>
</dbReference>
<keyword evidence="2" id="KW-0808">Transferase</keyword>
<evidence type="ECO:0000259" key="10">
    <source>
        <dbReference type="PROSITE" id="PS50113"/>
    </source>
</evidence>
<dbReference type="Pfam" id="PF02518">
    <property type="entry name" value="HATPase_c"/>
    <property type="match status" value="1"/>
</dbReference>
<evidence type="ECO:0000259" key="8">
    <source>
        <dbReference type="PROSITE" id="PS50109"/>
    </source>
</evidence>
<dbReference type="PROSITE" id="PS50112">
    <property type="entry name" value="PAS"/>
    <property type="match status" value="2"/>
</dbReference>
<evidence type="ECO:0000256" key="5">
    <source>
        <dbReference type="ARBA" id="ARBA00022840"/>
    </source>
</evidence>
<feature type="domain" description="PAC" evidence="10">
    <location>
        <begin position="339"/>
        <end position="393"/>
    </location>
</feature>
<evidence type="ECO:0000256" key="1">
    <source>
        <dbReference type="ARBA" id="ARBA00022553"/>
    </source>
</evidence>
<dbReference type="PROSITE" id="PS50109">
    <property type="entry name" value="HIS_KIN"/>
    <property type="match status" value="1"/>
</dbReference>
<dbReference type="SMART" id="SM00091">
    <property type="entry name" value="PAS"/>
    <property type="match status" value="2"/>
</dbReference>
<evidence type="ECO:0000256" key="2">
    <source>
        <dbReference type="ARBA" id="ARBA00022679"/>
    </source>
</evidence>
<dbReference type="RefSeq" id="WP_256396930.1">
    <property type="nucleotide sequence ID" value="NZ_JANHDJ010000005.1"/>
</dbReference>
<evidence type="ECO:0000313" key="12">
    <source>
        <dbReference type="Proteomes" id="UP001597052"/>
    </source>
</evidence>
<keyword evidence="12" id="KW-1185">Reference proteome</keyword>
<dbReference type="InterPro" id="IPR035965">
    <property type="entry name" value="PAS-like_dom_sf"/>
</dbReference>
<evidence type="ECO:0000259" key="9">
    <source>
        <dbReference type="PROSITE" id="PS50112"/>
    </source>
</evidence>
<dbReference type="InterPro" id="IPR013767">
    <property type="entry name" value="PAS_fold"/>
</dbReference>
<proteinExistence type="predicted"/>
<dbReference type="InterPro" id="IPR000700">
    <property type="entry name" value="PAS-assoc_C"/>
</dbReference>
<dbReference type="PRINTS" id="PR00344">
    <property type="entry name" value="BCTRLSENSOR"/>
</dbReference>
<dbReference type="CDD" id="cd00130">
    <property type="entry name" value="PAS"/>
    <property type="match status" value="2"/>
</dbReference>
<keyword evidence="6" id="KW-0902">Two-component regulatory system</keyword>
<dbReference type="InterPro" id="IPR000014">
    <property type="entry name" value="PAS"/>
</dbReference>
<dbReference type="GO" id="GO:0016301">
    <property type="term" value="F:kinase activity"/>
    <property type="evidence" value="ECO:0007669"/>
    <property type="project" value="UniProtKB-KW"/>
</dbReference>
<dbReference type="InterPro" id="IPR004358">
    <property type="entry name" value="Sig_transdc_His_kin-like_C"/>
</dbReference>
<dbReference type="SUPFAM" id="SSF55874">
    <property type="entry name" value="ATPase domain of HSP90 chaperone/DNA topoisomerase II/histidine kinase"/>
    <property type="match status" value="1"/>
</dbReference>
<protein>
    <submittedName>
        <fullName evidence="11">PAS domain S-box protein</fullName>
    </submittedName>
</protein>
<feature type="domain" description="PAS" evidence="9">
    <location>
        <begin position="268"/>
        <end position="312"/>
    </location>
</feature>
<dbReference type="NCBIfam" id="TIGR00229">
    <property type="entry name" value="sensory_box"/>
    <property type="match status" value="2"/>
</dbReference>
<dbReference type="AlphaFoldDB" id="A0ABD6D5C9"/>
<dbReference type="PANTHER" id="PTHR43065:SF10">
    <property type="entry name" value="PEROXIDE STRESS-ACTIVATED HISTIDINE KINASE MAK3"/>
    <property type="match status" value="1"/>
</dbReference>
<accession>A0ABD6D5C9</accession>
<keyword evidence="5" id="KW-0067">ATP-binding</keyword>
<dbReference type="PROSITE" id="PS50113">
    <property type="entry name" value="PAC"/>
    <property type="match status" value="2"/>
</dbReference>
<dbReference type="GO" id="GO:0005524">
    <property type="term" value="F:ATP binding"/>
    <property type="evidence" value="ECO:0007669"/>
    <property type="project" value="UniProtKB-KW"/>
</dbReference>
<feature type="domain" description="PAS" evidence="9">
    <location>
        <begin position="150"/>
        <end position="191"/>
    </location>
</feature>